<reference evidence="2 3" key="1">
    <citation type="submission" date="2019-06" db="EMBL/GenBank/DDBJ databases">
        <title>Thermomonas aquatica sp. nov., isolated from an industrial wastewater treatment plant.</title>
        <authorList>
            <person name="Jeon J.H."/>
            <person name="Park D.-S."/>
        </authorList>
    </citation>
    <scope>NUCLEOTIDE SEQUENCE [LARGE SCALE GENOMIC DNA]</scope>
    <source>
        <strain evidence="2 3">SY21</strain>
    </source>
</reference>
<dbReference type="InterPro" id="IPR001412">
    <property type="entry name" value="aa-tRNA-synth_I_CS"/>
</dbReference>
<gene>
    <name evidence="2" type="ORF">FHQ07_12985</name>
</gene>
<dbReference type="Proteomes" id="UP000308149">
    <property type="component" value="Chromosome"/>
</dbReference>
<dbReference type="GO" id="GO:0006418">
    <property type="term" value="P:tRNA aminoacylation for protein translation"/>
    <property type="evidence" value="ECO:0007669"/>
    <property type="project" value="InterPro"/>
</dbReference>
<protein>
    <submittedName>
        <fullName evidence="2">DUF1232 domain-containing protein</fullName>
    </submittedName>
</protein>
<dbReference type="GO" id="GO:0005524">
    <property type="term" value="F:ATP binding"/>
    <property type="evidence" value="ECO:0007669"/>
    <property type="project" value="InterPro"/>
</dbReference>
<feature type="region of interest" description="Disordered" evidence="1">
    <location>
        <begin position="1"/>
        <end position="42"/>
    </location>
</feature>
<dbReference type="GO" id="GO:0004812">
    <property type="term" value="F:aminoacyl-tRNA ligase activity"/>
    <property type="evidence" value="ECO:0007669"/>
    <property type="project" value="InterPro"/>
</dbReference>
<dbReference type="KEGG" id="thes:FHQ07_12985"/>
<name>A0A5B7ZUE1_9GAMM</name>
<accession>A0A5B7ZUE1</accession>
<dbReference type="OrthoDB" id="6023226at2"/>
<dbReference type="EMBL" id="CP040871">
    <property type="protein sequence ID" value="QDA58156.1"/>
    <property type="molecule type" value="Genomic_DNA"/>
</dbReference>
<evidence type="ECO:0000256" key="1">
    <source>
        <dbReference type="SAM" id="MobiDB-lite"/>
    </source>
</evidence>
<dbReference type="PROSITE" id="PS00178">
    <property type="entry name" value="AA_TRNA_LIGASE_I"/>
    <property type="match status" value="1"/>
</dbReference>
<sequence>MTCGTSLPAHDPTGPAAHAAPASHRCGVRASRPTPARNPPPHVGHARCAMFMRTAAPADTPLPWDDRPGHAHRDSIGGLRLDATAVARFDRLLHEIHPEARHVDADRIATLGRWLQGLPAARARAVLDERLSRIEQLRAMLDDADWDRRQGACRRVRKLLAYLDQDQDLIPDAIPLLGLLDDVILLELAWPAVATEAEDYADFCEYRATAAPGGDGMQRREAWIRDRLGALALFQHHARVNASRYIDGGHPDRPFRVA</sequence>
<evidence type="ECO:0000313" key="2">
    <source>
        <dbReference type="EMBL" id="QDA58156.1"/>
    </source>
</evidence>
<dbReference type="AlphaFoldDB" id="A0A5B7ZUE1"/>
<keyword evidence="3" id="KW-1185">Reference proteome</keyword>
<evidence type="ECO:0000313" key="3">
    <source>
        <dbReference type="Proteomes" id="UP000308149"/>
    </source>
</evidence>
<proteinExistence type="predicted"/>
<organism evidence="2 3">
    <name type="scientific">Thermomonas aquatica</name>
    <dbReference type="NCBI Taxonomy" id="2202149"/>
    <lineage>
        <taxon>Bacteria</taxon>
        <taxon>Pseudomonadati</taxon>
        <taxon>Pseudomonadota</taxon>
        <taxon>Gammaproteobacteria</taxon>
        <taxon>Lysobacterales</taxon>
        <taxon>Lysobacteraceae</taxon>
        <taxon>Thermomonas</taxon>
    </lineage>
</organism>